<dbReference type="PANTHER" id="PTHR43033:SF1">
    <property type="entry name" value="TRNA(ILE)-LYSIDINE SYNTHASE-RELATED"/>
    <property type="match status" value="1"/>
</dbReference>
<keyword evidence="3" id="KW-0819">tRNA processing</keyword>
<dbReference type="AlphaFoldDB" id="A0A8J6NED0"/>
<evidence type="ECO:0000256" key="6">
    <source>
        <dbReference type="ARBA" id="ARBA00048539"/>
    </source>
</evidence>
<dbReference type="GO" id="GO:0005524">
    <property type="term" value="F:ATP binding"/>
    <property type="evidence" value="ECO:0007669"/>
    <property type="project" value="UniProtKB-KW"/>
</dbReference>
<accession>A0A8J6NED0</accession>
<proteinExistence type="inferred from homology"/>
<dbReference type="InterPro" id="IPR011063">
    <property type="entry name" value="TilS/TtcA_N"/>
</dbReference>
<evidence type="ECO:0000256" key="1">
    <source>
        <dbReference type="ARBA" id="ARBA00013267"/>
    </source>
</evidence>
<dbReference type="Gene3D" id="3.40.50.620">
    <property type="entry name" value="HUPs"/>
    <property type="match status" value="1"/>
</dbReference>
<keyword evidence="5" id="KW-0067">ATP-binding</keyword>
<dbReference type="Pfam" id="PF01171">
    <property type="entry name" value="ATP_bind_3"/>
    <property type="match status" value="1"/>
</dbReference>
<reference evidence="8 9" key="1">
    <citation type="submission" date="2020-08" db="EMBL/GenBank/DDBJ databases">
        <title>Bridging the membrane lipid divide: bacteria of the FCB group superphylum have the potential to synthesize archaeal ether lipids.</title>
        <authorList>
            <person name="Villanueva L."/>
            <person name="Von Meijenfeldt F.A.B."/>
            <person name="Westbye A.B."/>
            <person name="Yadav S."/>
            <person name="Hopmans E.C."/>
            <person name="Dutilh B.E."/>
            <person name="Sinninghe Damste J.S."/>
        </authorList>
    </citation>
    <scope>NUCLEOTIDE SEQUENCE [LARGE SCALE GENOMIC DNA]</scope>
    <source>
        <strain evidence="8">NIOZ-UU47</strain>
    </source>
</reference>
<dbReference type="EC" id="6.3.4.19" evidence="1"/>
<gene>
    <name evidence="8" type="primary">tilS</name>
    <name evidence="8" type="ORF">H8E41_05770</name>
</gene>
<dbReference type="EMBL" id="JACNJZ010000085">
    <property type="protein sequence ID" value="MBC8317394.1"/>
    <property type="molecule type" value="Genomic_DNA"/>
</dbReference>
<name>A0A8J6NED0_9BACT</name>
<evidence type="ECO:0000313" key="8">
    <source>
        <dbReference type="EMBL" id="MBC8317394.1"/>
    </source>
</evidence>
<evidence type="ECO:0000256" key="4">
    <source>
        <dbReference type="ARBA" id="ARBA00022741"/>
    </source>
</evidence>
<feature type="non-terminal residue" evidence="8">
    <location>
        <position position="237"/>
    </location>
</feature>
<dbReference type="NCBIfam" id="TIGR02432">
    <property type="entry name" value="lysidine_TilS_N"/>
    <property type="match status" value="1"/>
</dbReference>
<dbReference type="HAMAP" id="MF_01161">
    <property type="entry name" value="tRNA_Ile_lys_synt"/>
    <property type="match status" value="1"/>
</dbReference>
<dbReference type="InterPro" id="IPR012094">
    <property type="entry name" value="tRNA_Ile_lys_synt"/>
</dbReference>
<evidence type="ECO:0000259" key="7">
    <source>
        <dbReference type="Pfam" id="PF01171"/>
    </source>
</evidence>
<dbReference type="PANTHER" id="PTHR43033">
    <property type="entry name" value="TRNA(ILE)-LYSIDINE SYNTHASE-RELATED"/>
    <property type="match status" value="1"/>
</dbReference>
<comment type="catalytic activity">
    <reaction evidence="6">
        <text>cytidine(34) in tRNA(Ile2) + L-lysine + ATP = lysidine(34) in tRNA(Ile2) + AMP + diphosphate + H(+)</text>
        <dbReference type="Rhea" id="RHEA:43744"/>
        <dbReference type="Rhea" id="RHEA-COMP:10625"/>
        <dbReference type="Rhea" id="RHEA-COMP:10670"/>
        <dbReference type="ChEBI" id="CHEBI:15378"/>
        <dbReference type="ChEBI" id="CHEBI:30616"/>
        <dbReference type="ChEBI" id="CHEBI:32551"/>
        <dbReference type="ChEBI" id="CHEBI:33019"/>
        <dbReference type="ChEBI" id="CHEBI:82748"/>
        <dbReference type="ChEBI" id="CHEBI:83665"/>
        <dbReference type="ChEBI" id="CHEBI:456215"/>
        <dbReference type="EC" id="6.3.4.19"/>
    </reaction>
</comment>
<dbReference type="GO" id="GO:0032267">
    <property type="term" value="F:tRNA(Ile)-lysidine synthase activity"/>
    <property type="evidence" value="ECO:0007669"/>
    <property type="project" value="UniProtKB-EC"/>
</dbReference>
<organism evidence="8 9">
    <name type="scientific">Candidatus Desulfobia pelagia</name>
    <dbReference type="NCBI Taxonomy" id="2841692"/>
    <lineage>
        <taxon>Bacteria</taxon>
        <taxon>Pseudomonadati</taxon>
        <taxon>Thermodesulfobacteriota</taxon>
        <taxon>Desulfobulbia</taxon>
        <taxon>Desulfobulbales</taxon>
        <taxon>Desulfobulbaceae</taxon>
        <taxon>Candidatus Desulfobia</taxon>
    </lineage>
</organism>
<protein>
    <recommendedName>
        <fullName evidence="1">tRNA(Ile)-lysidine synthetase</fullName>
        <ecNumber evidence="1">6.3.4.19</ecNumber>
    </recommendedName>
</protein>
<keyword evidence="4" id="KW-0547">Nucleotide-binding</keyword>
<dbReference type="CDD" id="cd01992">
    <property type="entry name" value="TilS_N"/>
    <property type="match status" value="1"/>
</dbReference>
<evidence type="ECO:0000256" key="2">
    <source>
        <dbReference type="ARBA" id="ARBA00022598"/>
    </source>
</evidence>
<evidence type="ECO:0000256" key="3">
    <source>
        <dbReference type="ARBA" id="ARBA00022694"/>
    </source>
</evidence>
<evidence type="ECO:0000313" key="9">
    <source>
        <dbReference type="Proteomes" id="UP000614424"/>
    </source>
</evidence>
<dbReference type="InterPro" id="IPR012795">
    <property type="entry name" value="tRNA_Ile_lys_synt_N"/>
</dbReference>
<dbReference type="GO" id="GO:0008033">
    <property type="term" value="P:tRNA processing"/>
    <property type="evidence" value="ECO:0007669"/>
    <property type="project" value="UniProtKB-KW"/>
</dbReference>
<dbReference type="SUPFAM" id="SSF52402">
    <property type="entry name" value="Adenine nucleotide alpha hydrolases-like"/>
    <property type="match status" value="1"/>
</dbReference>
<sequence length="237" mass="26308">MHPLEKEILAFIRGDRLAASGEKIVIGVSGGSDSIALLHVLASLRAELDVGLVAVYINHGLRPDETPQEEKLVAAQAKKLGVECRIGIVDVRGESGKRKISLEHCARDLRYEFLGLVAEEMAAGKIAVAHTADDQAEEILLRLIRGTGRAGLSGMKTIRDEKVIRPFLRTSKEVLLRYLEQKKIPFLEDSSNRDTVYLRNRIRLEVIPFLAEINPNISEVLRQTAAVLQDEEVILDD</sequence>
<dbReference type="InterPro" id="IPR014729">
    <property type="entry name" value="Rossmann-like_a/b/a_fold"/>
</dbReference>
<feature type="domain" description="tRNA(Ile)-lysidine/2-thiocytidine synthase N-terminal" evidence="7">
    <location>
        <begin position="23"/>
        <end position="204"/>
    </location>
</feature>
<keyword evidence="2 8" id="KW-0436">Ligase</keyword>
<comment type="caution">
    <text evidence="8">The sequence shown here is derived from an EMBL/GenBank/DDBJ whole genome shotgun (WGS) entry which is preliminary data.</text>
</comment>
<evidence type="ECO:0000256" key="5">
    <source>
        <dbReference type="ARBA" id="ARBA00022840"/>
    </source>
</evidence>
<dbReference type="Proteomes" id="UP000614424">
    <property type="component" value="Unassembled WGS sequence"/>
</dbReference>